<evidence type="ECO:0000256" key="1">
    <source>
        <dbReference type="SAM" id="Phobius"/>
    </source>
</evidence>
<keyword evidence="1" id="KW-1133">Transmembrane helix</keyword>
<feature type="transmembrane region" description="Helical" evidence="1">
    <location>
        <begin position="39"/>
        <end position="58"/>
    </location>
</feature>
<keyword evidence="1" id="KW-0472">Membrane</keyword>
<gene>
    <name evidence="3" type="ORF">BCV72DRAFT_224274</name>
</gene>
<proteinExistence type="predicted"/>
<protein>
    <recommendedName>
        <fullName evidence="4">Secreted protein</fullName>
    </recommendedName>
</protein>
<dbReference type="Proteomes" id="UP000242414">
    <property type="component" value="Unassembled WGS sequence"/>
</dbReference>
<keyword evidence="1" id="KW-0812">Transmembrane</keyword>
<feature type="signal peptide" evidence="2">
    <location>
        <begin position="1"/>
        <end position="23"/>
    </location>
</feature>
<evidence type="ECO:0008006" key="4">
    <source>
        <dbReference type="Google" id="ProtNLM"/>
    </source>
</evidence>
<dbReference type="AlphaFoldDB" id="A0A1X0RAI2"/>
<dbReference type="VEuPathDB" id="FungiDB:BCV72DRAFT_224274"/>
<feature type="chain" id="PRO_5012552357" description="Secreted protein" evidence="2">
    <location>
        <begin position="24"/>
        <end position="117"/>
    </location>
</feature>
<keyword evidence="2" id="KW-0732">Signal</keyword>
<dbReference type="EMBL" id="KV921881">
    <property type="protein sequence ID" value="ORE09002.1"/>
    <property type="molecule type" value="Genomic_DNA"/>
</dbReference>
<evidence type="ECO:0000256" key="2">
    <source>
        <dbReference type="SAM" id="SignalP"/>
    </source>
</evidence>
<evidence type="ECO:0000313" key="3">
    <source>
        <dbReference type="EMBL" id="ORE09002.1"/>
    </source>
</evidence>
<organism evidence="3">
    <name type="scientific">Rhizopus microsporus var. microsporus</name>
    <dbReference type="NCBI Taxonomy" id="86635"/>
    <lineage>
        <taxon>Eukaryota</taxon>
        <taxon>Fungi</taxon>
        <taxon>Fungi incertae sedis</taxon>
        <taxon>Mucoromycota</taxon>
        <taxon>Mucoromycotina</taxon>
        <taxon>Mucoromycetes</taxon>
        <taxon>Mucorales</taxon>
        <taxon>Mucorineae</taxon>
        <taxon>Rhizopodaceae</taxon>
        <taxon>Rhizopus</taxon>
    </lineage>
</organism>
<accession>A0A1X0RAI2</accession>
<reference evidence="3" key="1">
    <citation type="journal article" date="2016" name="Proc. Natl. Acad. Sci. U.S.A.">
        <title>Lipid metabolic changes in an early divergent fungus govern the establishment of a mutualistic symbiosis with endobacteria.</title>
        <authorList>
            <person name="Lastovetsky O.A."/>
            <person name="Gaspar M.L."/>
            <person name="Mondo S.J."/>
            <person name="LaButti K.M."/>
            <person name="Sandor L."/>
            <person name="Grigoriev I.V."/>
            <person name="Henry S.A."/>
            <person name="Pawlowska T.E."/>
        </authorList>
    </citation>
    <scope>NUCLEOTIDE SEQUENCE [LARGE SCALE GENOMIC DNA]</scope>
    <source>
        <strain evidence="3">ATCC 52814</strain>
    </source>
</reference>
<sequence length="117" mass="12903">MQRFLLCLVLSLPLSLSPSLVLALLLHPLNIRNMKVSVYLLAVKLIALSFSLSSSKVCSKNKTTFRSKLKGTTEGAFVKSILIKLLTAILVVDHTSQSVYTEFPIFEFTTLVGTSRT</sequence>
<name>A0A1X0RAI2_RHIZD</name>